<evidence type="ECO:0000256" key="4">
    <source>
        <dbReference type="ARBA" id="ARBA00022777"/>
    </source>
</evidence>
<sequence length="315" mass="34868">MKHFVVQKELATTANGRILVCRDKITKQLVVVKRALTMRRNHVTRRLGGDDIRLEKEVHRVISANAGHVHIVRLLDTFVDEGYVNLVLEYCPRGELYDAVRRSPPTLTRACDYFVQVTSAVAFVHSRGYAHGDISLESIYLDANDQCKLGDFGLAAPLDAQRSVSVGKLFYMAPEMLGAGGYFPGPADVWALGILLFVLLTGSPLCRRAHPADTAYSFFAAHGIEGITRAWKLDDTITPDARGLLSQMLNVDPLHRPTMDAVLAHDYVRQGILAHKASSRLGTPSTPRSYERMWRRLVGFTTALSPTASKPPKTC</sequence>
<dbReference type="OrthoDB" id="541276at2759"/>
<reference evidence="7 8" key="1">
    <citation type="journal article" date="2014" name="Genome Biol. Evol.">
        <title>The secreted proteins of Achlya hypogyna and Thraustotheca clavata identify the ancestral oomycete secretome and reveal gene acquisitions by horizontal gene transfer.</title>
        <authorList>
            <person name="Misner I."/>
            <person name="Blouin N."/>
            <person name="Leonard G."/>
            <person name="Richards T.A."/>
            <person name="Lane C.E."/>
        </authorList>
    </citation>
    <scope>NUCLEOTIDE SEQUENCE [LARGE SCALE GENOMIC DNA]</scope>
    <source>
        <strain evidence="7 8">ATCC 48635</strain>
    </source>
</reference>
<keyword evidence="3" id="KW-0547">Nucleotide-binding</keyword>
<evidence type="ECO:0000256" key="5">
    <source>
        <dbReference type="ARBA" id="ARBA00022840"/>
    </source>
</evidence>
<dbReference type="SUPFAM" id="SSF56112">
    <property type="entry name" value="Protein kinase-like (PK-like)"/>
    <property type="match status" value="1"/>
</dbReference>
<dbReference type="PANTHER" id="PTHR24345:SF91">
    <property type="entry name" value="SERINE_THREONINE-PROTEIN KINASE PLK4"/>
    <property type="match status" value="1"/>
</dbReference>
<comment type="caution">
    <text evidence="7">The sequence shown here is derived from an EMBL/GenBank/DDBJ whole genome shotgun (WGS) entry which is preliminary data.</text>
</comment>
<evidence type="ECO:0000256" key="3">
    <source>
        <dbReference type="ARBA" id="ARBA00022741"/>
    </source>
</evidence>
<keyword evidence="2" id="KW-0808">Transferase</keyword>
<dbReference type="PANTHER" id="PTHR24345">
    <property type="entry name" value="SERINE/THREONINE-PROTEIN KINASE PLK"/>
    <property type="match status" value="1"/>
</dbReference>
<dbReference type="Gene3D" id="1.10.510.10">
    <property type="entry name" value="Transferase(Phosphotransferase) domain 1"/>
    <property type="match status" value="1"/>
</dbReference>
<evidence type="ECO:0000256" key="1">
    <source>
        <dbReference type="ARBA" id="ARBA00022527"/>
    </source>
</evidence>
<dbReference type="AlphaFoldDB" id="A0A1V9YEN2"/>
<proteinExistence type="predicted"/>
<dbReference type="Proteomes" id="UP000243579">
    <property type="component" value="Unassembled WGS sequence"/>
</dbReference>
<keyword evidence="5" id="KW-0067">ATP-binding</keyword>
<dbReference type="Pfam" id="PF00069">
    <property type="entry name" value="Pkinase"/>
    <property type="match status" value="1"/>
</dbReference>
<keyword evidence="8" id="KW-1185">Reference proteome</keyword>
<name>A0A1V9YEN2_ACHHY</name>
<dbReference type="InterPro" id="IPR011009">
    <property type="entry name" value="Kinase-like_dom_sf"/>
</dbReference>
<gene>
    <name evidence="7" type="ORF">ACHHYP_13850</name>
</gene>
<evidence type="ECO:0000256" key="2">
    <source>
        <dbReference type="ARBA" id="ARBA00022679"/>
    </source>
</evidence>
<dbReference type="PROSITE" id="PS50011">
    <property type="entry name" value="PROTEIN_KINASE_DOM"/>
    <property type="match status" value="1"/>
</dbReference>
<dbReference type="GO" id="GO:0005634">
    <property type="term" value="C:nucleus"/>
    <property type="evidence" value="ECO:0007669"/>
    <property type="project" value="TreeGrafter"/>
</dbReference>
<keyword evidence="1" id="KW-0723">Serine/threonine-protein kinase</keyword>
<dbReference type="GO" id="GO:0004674">
    <property type="term" value="F:protein serine/threonine kinase activity"/>
    <property type="evidence" value="ECO:0007669"/>
    <property type="project" value="UniProtKB-KW"/>
</dbReference>
<evidence type="ECO:0000313" key="7">
    <source>
        <dbReference type="EMBL" id="OQR84146.1"/>
    </source>
</evidence>
<protein>
    <submittedName>
        <fullName evidence="7">Protein kinase</fullName>
    </submittedName>
</protein>
<dbReference type="GO" id="GO:0005524">
    <property type="term" value="F:ATP binding"/>
    <property type="evidence" value="ECO:0007669"/>
    <property type="project" value="UniProtKB-KW"/>
</dbReference>
<evidence type="ECO:0000259" key="6">
    <source>
        <dbReference type="PROSITE" id="PS50011"/>
    </source>
</evidence>
<dbReference type="EMBL" id="JNBR01001929">
    <property type="protein sequence ID" value="OQR84146.1"/>
    <property type="molecule type" value="Genomic_DNA"/>
</dbReference>
<dbReference type="STRING" id="1202772.A0A1V9YEN2"/>
<feature type="domain" description="Protein kinase" evidence="6">
    <location>
        <begin position="4"/>
        <end position="268"/>
    </location>
</feature>
<evidence type="ECO:0000313" key="8">
    <source>
        <dbReference type="Proteomes" id="UP000243579"/>
    </source>
</evidence>
<keyword evidence="4 7" id="KW-0418">Kinase</keyword>
<organism evidence="7 8">
    <name type="scientific">Achlya hypogyna</name>
    <name type="common">Oomycete</name>
    <name type="synonym">Protoachlya hypogyna</name>
    <dbReference type="NCBI Taxonomy" id="1202772"/>
    <lineage>
        <taxon>Eukaryota</taxon>
        <taxon>Sar</taxon>
        <taxon>Stramenopiles</taxon>
        <taxon>Oomycota</taxon>
        <taxon>Saprolegniomycetes</taxon>
        <taxon>Saprolegniales</taxon>
        <taxon>Achlyaceae</taxon>
        <taxon>Achlya</taxon>
    </lineage>
</organism>
<dbReference type="InterPro" id="IPR000719">
    <property type="entry name" value="Prot_kinase_dom"/>
</dbReference>
<accession>A0A1V9YEN2</accession>
<dbReference type="FunFam" id="1.10.510.10:FF:000571">
    <property type="entry name" value="Maternal embryonic leucine zipper kinase"/>
    <property type="match status" value="1"/>
</dbReference>